<name>A0A9D4M772_DREPO</name>
<keyword evidence="2" id="KW-1185">Reference proteome</keyword>
<organism evidence="1 2">
    <name type="scientific">Dreissena polymorpha</name>
    <name type="common">Zebra mussel</name>
    <name type="synonym">Mytilus polymorpha</name>
    <dbReference type="NCBI Taxonomy" id="45954"/>
    <lineage>
        <taxon>Eukaryota</taxon>
        <taxon>Metazoa</taxon>
        <taxon>Spiralia</taxon>
        <taxon>Lophotrochozoa</taxon>
        <taxon>Mollusca</taxon>
        <taxon>Bivalvia</taxon>
        <taxon>Autobranchia</taxon>
        <taxon>Heteroconchia</taxon>
        <taxon>Euheterodonta</taxon>
        <taxon>Imparidentia</taxon>
        <taxon>Neoheterodontei</taxon>
        <taxon>Myida</taxon>
        <taxon>Dreissenoidea</taxon>
        <taxon>Dreissenidae</taxon>
        <taxon>Dreissena</taxon>
    </lineage>
</organism>
<dbReference type="Proteomes" id="UP000828390">
    <property type="component" value="Unassembled WGS sequence"/>
</dbReference>
<proteinExistence type="predicted"/>
<dbReference type="AlphaFoldDB" id="A0A9D4M772"/>
<dbReference type="EMBL" id="JAIWYP010000002">
    <property type="protein sequence ID" value="KAH3871038.1"/>
    <property type="molecule type" value="Genomic_DNA"/>
</dbReference>
<comment type="caution">
    <text evidence="1">The sequence shown here is derived from an EMBL/GenBank/DDBJ whole genome shotgun (WGS) entry which is preliminary data.</text>
</comment>
<protein>
    <submittedName>
        <fullName evidence="1">Uncharacterized protein</fullName>
    </submittedName>
</protein>
<accession>A0A9D4M772</accession>
<reference evidence="1" key="2">
    <citation type="submission" date="2020-11" db="EMBL/GenBank/DDBJ databases">
        <authorList>
            <person name="McCartney M.A."/>
            <person name="Auch B."/>
            <person name="Kono T."/>
            <person name="Mallez S."/>
            <person name="Becker A."/>
            <person name="Gohl D.M."/>
            <person name="Silverstein K.A.T."/>
            <person name="Koren S."/>
            <person name="Bechman K.B."/>
            <person name="Herman A."/>
            <person name="Abrahante J.E."/>
            <person name="Garbe J."/>
        </authorList>
    </citation>
    <scope>NUCLEOTIDE SEQUENCE</scope>
    <source>
        <strain evidence="1">Duluth1</strain>
        <tissue evidence="1">Whole animal</tissue>
    </source>
</reference>
<evidence type="ECO:0000313" key="2">
    <source>
        <dbReference type="Proteomes" id="UP000828390"/>
    </source>
</evidence>
<reference evidence="1" key="1">
    <citation type="journal article" date="2019" name="bioRxiv">
        <title>The Genome of the Zebra Mussel, Dreissena polymorpha: A Resource for Invasive Species Research.</title>
        <authorList>
            <person name="McCartney M.A."/>
            <person name="Auch B."/>
            <person name="Kono T."/>
            <person name="Mallez S."/>
            <person name="Zhang Y."/>
            <person name="Obille A."/>
            <person name="Becker A."/>
            <person name="Abrahante J.E."/>
            <person name="Garbe J."/>
            <person name="Badalamenti J.P."/>
            <person name="Herman A."/>
            <person name="Mangelson H."/>
            <person name="Liachko I."/>
            <person name="Sullivan S."/>
            <person name="Sone E.D."/>
            <person name="Koren S."/>
            <person name="Silverstein K.A.T."/>
            <person name="Beckman K.B."/>
            <person name="Gohl D.M."/>
        </authorList>
    </citation>
    <scope>NUCLEOTIDE SEQUENCE</scope>
    <source>
        <strain evidence="1">Duluth1</strain>
        <tissue evidence="1">Whole animal</tissue>
    </source>
</reference>
<sequence>MSALSRSVQRRYCRRLSLIITPLSPGADPGFLVRGGGILTDLLGVHGAASAPGGCRAKPC</sequence>
<gene>
    <name evidence="1" type="ORF">DPMN_034232</name>
</gene>
<evidence type="ECO:0000313" key="1">
    <source>
        <dbReference type="EMBL" id="KAH3871038.1"/>
    </source>
</evidence>